<sequence length="102" mass="11956">MSRNPQVFIWVSGHLHLAAFNRNCNDEKIYTYKKNNVKNIHNPALRGQGFLTDNDPDGFKKYPTLWTDSLYLYDDRVVIKTYDHGMNTELKELEKVIKLPVV</sequence>
<dbReference type="EMBL" id="VSSQ01008945">
    <property type="protein sequence ID" value="MPM40286.1"/>
    <property type="molecule type" value="Genomic_DNA"/>
</dbReference>
<evidence type="ECO:0000313" key="1">
    <source>
        <dbReference type="EMBL" id="MPM40286.1"/>
    </source>
</evidence>
<proteinExistence type="predicted"/>
<protein>
    <submittedName>
        <fullName evidence="1">Uncharacterized protein</fullName>
    </submittedName>
</protein>
<dbReference type="AlphaFoldDB" id="A0A644ZHF9"/>
<gene>
    <name evidence="1" type="ORF">SDC9_86926</name>
</gene>
<comment type="caution">
    <text evidence="1">The sequence shown here is derived from an EMBL/GenBank/DDBJ whole genome shotgun (WGS) entry which is preliminary data.</text>
</comment>
<reference evidence="1" key="1">
    <citation type="submission" date="2019-08" db="EMBL/GenBank/DDBJ databases">
        <authorList>
            <person name="Kucharzyk K."/>
            <person name="Murdoch R.W."/>
            <person name="Higgins S."/>
            <person name="Loffler F."/>
        </authorList>
    </citation>
    <scope>NUCLEOTIDE SEQUENCE</scope>
</reference>
<organism evidence="1">
    <name type="scientific">bioreactor metagenome</name>
    <dbReference type="NCBI Taxonomy" id="1076179"/>
    <lineage>
        <taxon>unclassified sequences</taxon>
        <taxon>metagenomes</taxon>
        <taxon>ecological metagenomes</taxon>
    </lineage>
</organism>
<accession>A0A644ZHF9</accession>
<name>A0A644ZHF9_9ZZZZ</name>